<organism evidence="1 2">
    <name type="scientific">Porites lobata</name>
    <dbReference type="NCBI Taxonomy" id="104759"/>
    <lineage>
        <taxon>Eukaryota</taxon>
        <taxon>Metazoa</taxon>
        <taxon>Cnidaria</taxon>
        <taxon>Anthozoa</taxon>
        <taxon>Hexacorallia</taxon>
        <taxon>Scleractinia</taxon>
        <taxon>Fungiina</taxon>
        <taxon>Poritidae</taxon>
        <taxon>Porites</taxon>
    </lineage>
</organism>
<sequence>VDGPITGRAYISSSCVNQANEVDYESTSRTRELDWEKIYLLPFKTTLDTKLREFQYKILNRILYTNKMLTDQNLRTSNCPQTVIPETQASDSSASTLNAWNRPTLVKKNCHLFTAAEYEVKPSE</sequence>
<gene>
    <name evidence="1" type="ORF">PLOB_00002237</name>
</gene>
<feature type="non-terminal residue" evidence="1">
    <location>
        <position position="1"/>
    </location>
</feature>
<comment type="caution">
    <text evidence="1">The sequence shown here is derived from an EMBL/GenBank/DDBJ whole genome shotgun (WGS) entry which is preliminary data.</text>
</comment>
<protein>
    <submittedName>
        <fullName evidence="1">Uncharacterized protein</fullName>
    </submittedName>
</protein>
<dbReference type="Proteomes" id="UP001159405">
    <property type="component" value="Unassembled WGS sequence"/>
</dbReference>
<name>A0ABN8Q8F0_9CNID</name>
<keyword evidence="2" id="KW-1185">Reference proteome</keyword>
<accession>A0ABN8Q8F0</accession>
<evidence type="ECO:0000313" key="2">
    <source>
        <dbReference type="Proteomes" id="UP001159405"/>
    </source>
</evidence>
<proteinExistence type="predicted"/>
<reference evidence="1 2" key="1">
    <citation type="submission" date="2022-05" db="EMBL/GenBank/DDBJ databases">
        <authorList>
            <consortium name="Genoscope - CEA"/>
            <person name="William W."/>
        </authorList>
    </citation>
    <scope>NUCLEOTIDE SEQUENCE [LARGE SCALE GENOMIC DNA]</scope>
</reference>
<evidence type="ECO:0000313" key="1">
    <source>
        <dbReference type="EMBL" id="CAH3157389.1"/>
    </source>
</evidence>
<dbReference type="EMBL" id="CALNXK010000107">
    <property type="protein sequence ID" value="CAH3157389.1"/>
    <property type="molecule type" value="Genomic_DNA"/>
</dbReference>